<dbReference type="GO" id="GO:0008540">
    <property type="term" value="C:proteasome regulatory particle, base subcomplex"/>
    <property type="evidence" value="ECO:0007669"/>
    <property type="project" value="TreeGrafter"/>
</dbReference>
<dbReference type="EMBL" id="KI688947">
    <property type="protein sequence ID" value="ETK75101.1"/>
    <property type="molecule type" value="Genomic_DNA"/>
</dbReference>
<dbReference type="AlphaFoldDB" id="W2K9J0"/>
<evidence type="ECO:0000256" key="4">
    <source>
        <dbReference type="ARBA" id="ARBA00044341"/>
    </source>
</evidence>
<dbReference type="PROSITE" id="PS50330">
    <property type="entry name" value="UIM"/>
    <property type="match status" value="1"/>
</dbReference>
<feature type="compositionally biased region" description="Basic and acidic residues" evidence="5">
    <location>
        <begin position="234"/>
        <end position="247"/>
    </location>
</feature>
<dbReference type="Gene3D" id="1.10.287.3990">
    <property type="match status" value="1"/>
</dbReference>
<dbReference type="InterPro" id="IPR003903">
    <property type="entry name" value="UIM_dom"/>
</dbReference>
<keyword evidence="2" id="KW-0677">Repeat</keyword>
<dbReference type="Pfam" id="PF13519">
    <property type="entry name" value="VWA_2"/>
    <property type="match status" value="1"/>
</dbReference>
<dbReference type="InterPro" id="IPR002035">
    <property type="entry name" value="VWF_A"/>
</dbReference>
<feature type="region of interest" description="Disordered" evidence="5">
    <location>
        <begin position="194"/>
        <end position="215"/>
    </location>
</feature>
<dbReference type="SUPFAM" id="SSF53300">
    <property type="entry name" value="vWA-like"/>
    <property type="match status" value="1"/>
</dbReference>
<evidence type="ECO:0000259" key="6">
    <source>
        <dbReference type="PROSITE" id="PS50234"/>
    </source>
</evidence>
<evidence type="ECO:0000256" key="2">
    <source>
        <dbReference type="ARBA" id="ARBA00022737"/>
    </source>
</evidence>
<feature type="region of interest" description="Disordered" evidence="5">
    <location>
        <begin position="234"/>
        <end position="356"/>
    </location>
</feature>
<dbReference type="VEuPathDB" id="FungiDB:PPTG_17585"/>
<dbReference type="InterPro" id="IPR036465">
    <property type="entry name" value="vWFA_dom_sf"/>
</dbReference>
<sequence length="356" mass="36726">MPLESTMICLDNSEWMRNGDYIPSRLEAQHDAANLLCGTKTQANPESTVGVLAMADKSVQVLASPTDNMGTLLSAIHRIKIGGSMKLANAIQVAQLALKHRRNKTGGQRVVVFIGSPIEEDEKQLTKIGKLLKKNNIAVDVVSMGDLDANAAKLQAFVDAASSNNNSHLVTVPAGVLPSDVLVSSPVLHGDDGAAAAASSGGGGGNDAFAEYGGVDPSMDPELALALRVSMEEERARQEAAQKRAAEAEAAASAPAPAPEPAAPATEAASAPTEPKQPTQMSAAATAAAASTDASSPPPAPAPASNLPFMDPKFVNSLLSGLPGVDPNDPKIQAAMAQMAKKDDKKDGDEEKKEDK</sequence>
<reference evidence="7" key="2">
    <citation type="submission" date="2013-11" db="EMBL/GenBank/DDBJ databases">
        <title>The Genome Sequence of Phytophthora parasitica CJ02B3.</title>
        <authorList>
            <consortium name="The Broad Institute Genomics Platform"/>
            <person name="Russ C."/>
            <person name="Tyler B."/>
            <person name="Panabieres F."/>
            <person name="Shan W."/>
            <person name="Tripathy S."/>
            <person name="Grunwald N."/>
            <person name="Machado M."/>
            <person name="Johnson C.S."/>
            <person name="Arredondo F."/>
            <person name="Hong C."/>
            <person name="Coffey M."/>
            <person name="Young S.K."/>
            <person name="Zeng Q."/>
            <person name="Gargeya S."/>
            <person name="Fitzgerald M."/>
            <person name="Abouelleil A."/>
            <person name="Alvarado L."/>
            <person name="Chapman S.B."/>
            <person name="Gainer-Dewar J."/>
            <person name="Goldberg J."/>
            <person name="Griggs A."/>
            <person name="Gujja S."/>
            <person name="Hansen M."/>
            <person name="Howarth C."/>
            <person name="Imamovic A."/>
            <person name="Ireland A."/>
            <person name="Larimer J."/>
            <person name="McCowan C."/>
            <person name="Murphy C."/>
            <person name="Pearson M."/>
            <person name="Poon T.W."/>
            <person name="Priest M."/>
            <person name="Roberts A."/>
            <person name="Saif S."/>
            <person name="Shea T."/>
            <person name="Sykes S."/>
            <person name="Wortman J."/>
            <person name="Nusbaum C."/>
            <person name="Birren B."/>
        </authorList>
    </citation>
    <scope>NUCLEOTIDE SEQUENCE [LARGE SCALE GENOMIC DNA]</scope>
    <source>
        <strain evidence="7">CJ02B3</strain>
    </source>
</reference>
<feature type="compositionally biased region" description="Basic and acidic residues" evidence="5">
    <location>
        <begin position="340"/>
        <end position="356"/>
    </location>
</feature>
<evidence type="ECO:0000313" key="7">
    <source>
        <dbReference type="EMBL" id="ETK75101.1"/>
    </source>
</evidence>
<dbReference type="GO" id="GO:0005634">
    <property type="term" value="C:nucleus"/>
    <property type="evidence" value="ECO:0007669"/>
    <property type="project" value="TreeGrafter"/>
</dbReference>
<evidence type="ECO:0000256" key="3">
    <source>
        <dbReference type="ARBA" id="ARBA00022942"/>
    </source>
</evidence>
<dbReference type="GO" id="GO:0031593">
    <property type="term" value="F:polyubiquitin modification-dependent protein binding"/>
    <property type="evidence" value="ECO:0007669"/>
    <property type="project" value="TreeGrafter"/>
</dbReference>
<dbReference type="Gene3D" id="3.40.50.410">
    <property type="entry name" value="von Willebrand factor, type A domain"/>
    <property type="match status" value="1"/>
</dbReference>
<dbReference type="GO" id="GO:0043161">
    <property type="term" value="P:proteasome-mediated ubiquitin-dependent protein catabolic process"/>
    <property type="evidence" value="ECO:0007669"/>
    <property type="project" value="TreeGrafter"/>
</dbReference>
<dbReference type="InterPro" id="IPR027040">
    <property type="entry name" value="PSMD4"/>
</dbReference>
<name>W2K9J0_PHYNI</name>
<evidence type="ECO:0000313" key="8">
    <source>
        <dbReference type="EMBL" id="ETL81777.1"/>
    </source>
</evidence>
<dbReference type="EMBL" id="KI682459">
    <property type="protein sequence ID" value="ETL81777.1"/>
    <property type="molecule type" value="Genomic_DNA"/>
</dbReference>
<gene>
    <name evidence="7" type="ORF">L915_18238</name>
    <name evidence="8" type="ORF">L917_17958</name>
</gene>
<accession>W2K9J0</accession>
<dbReference type="PANTHER" id="PTHR10223">
    <property type="entry name" value="26S PROTEASOME NON-ATPASE REGULATORY SUBUNIT 4"/>
    <property type="match status" value="1"/>
</dbReference>
<dbReference type="PANTHER" id="PTHR10223:SF0">
    <property type="entry name" value="26S PROTEASOME NON-ATPASE REGULATORY SUBUNIT 4"/>
    <property type="match status" value="1"/>
</dbReference>
<keyword evidence="3" id="KW-0647">Proteasome</keyword>
<reference evidence="8" key="1">
    <citation type="submission" date="2013-11" db="EMBL/GenBank/DDBJ databases">
        <title>The Genome Sequence of Phytophthora parasitica CHvinca01.</title>
        <authorList>
            <consortium name="The Broad Institute Genomics Platform"/>
            <person name="Russ C."/>
            <person name="Tyler B."/>
            <person name="Panabieres F."/>
            <person name="Shan W."/>
            <person name="Tripathy S."/>
            <person name="Grunwald N."/>
            <person name="Machado M."/>
            <person name="Johnson C.S."/>
            <person name="Arredondo F."/>
            <person name="Hong C."/>
            <person name="Coffey M."/>
            <person name="Young S.K."/>
            <person name="Zeng Q."/>
            <person name="Gargeya S."/>
            <person name="Fitzgerald M."/>
            <person name="Abouelleil A."/>
            <person name="Alvarado L."/>
            <person name="Chapman S.B."/>
            <person name="Gainer-Dewar J."/>
            <person name="Goldberg J."/>
            <person name="Griggs A."/>
            <person name="Gujja S."/>
            <person name="Hansen M."/>
            <person name="Howarth C."/>
            <person name="Imamovic A."/>
            <person name="Ireland A."/>
            <person name="Larimer J."/>
            <person name="McCowan C."/>
            <person name="Murphy C."/>
            <person name="Pearson M."/>
            <person name="Poon T.W."/>
            <person name="Priest M."/>
            <person name="Roberts A."/>
            <person name="Saif S."/>
            <person name="Shea T."/>
            <person name="Sykes S."/>
            <person name="Wortman J."/>
            <person name="Nusbaum C."/>
            <person name="Birren B."/>
        </authorList>
    </citation>
    <scope>NUCLEOTIDE SEQUENCE [LARGE SCALE GENOMIC DNA]</scope>
    <source>
        <strain evidence="8">CHvinca01</strain>
    </source>
</reference>
<dbReference type="SMART" id="SM00327">
    <property type="entry name" value="VWA"/>
    <property type="match status" value="1"/>
</dbReference>
<dbReference type="OrthoDB" id="1731724at2759"/>
<dbReference type="Proteomes" id="UP000054423">
    <property type="component" value="Unassembled WGS sequence"/>
</dbReference>
<proteinExistence type="inferred from homology"/>
<dbReference type="FunFam" id="3.40.50.410:FF:000005">
    <property type="entry name" value="26S proteasome non-ATPase regulatory subunit 4"/>
    <property type="match status" value="1"/>
</dbReference>
<feature type="compositionally biased region" description="Low complexity" evidence="5">
    <location>
        <begin position="263"/>
        <end position="295"/>
    </location>
</feature>
<evidence type="ECO:0000256" key="1">
    <source>
        <dbReference type="ARBA" id="ARBA00005574"/>
    </source>
</evidence>
<dbReference type="CDD" id="cd22297">
    <property type="entry name" value="PSMD4_RAZUL"/>
    <property type="match status" value="1"/>
</dbReference>
<evidence type="ECO:0000256" key="5">
    <source>
        <dbReference type="SAM" id="MobiDB-lite"/>
    </source>
</evidence>
<dbReference type="InterPro" id="IPR049590">
    <property type="entry name" value="PSMD4_RAZUL-like"/>
</dbReference>
<feature type="domain" description="VWFA" evidence="6">
    <location>
        <begin position="5"/>
        <end position="172"/>
    </location>
</feature>
<protein>
    <recommendedName>
        <fullName evidence="4">26S proteasome regulatory subunit RPN10</fullName>
    </recommendedName>
</protein>
<dbReference type="Proteomes" id="UP000053236">
    <property type="component" value="Unassembled WGS sequence"/>
</dbReference>
<dbReference type="GO" id="GO:0005829">
    <property type="term" value="C:cytosol"/>
    <property type="evidence" value="ECO:0007669"/>
    <property type="project" value="TreeGrafter"/>
</dbReference>
<comment type="similarity">
    <text evidence="1">Belongs to the proteasome subunit S5A family.</text>
</comment>
<organism evidence="8">
    <name type="scientific">Phytophthora nicotianae</name>
    <name type="common">Potato buckeye rot agent</name>
    <name type="synonym">Phytophthora parasitica</name>
    <dbReference type="NCBI Taxonomy" id="4792"/>
    <lineage>
        <taxon>Eukaryota</taxon>
        <taxon>Sar</taxon>
        <taxon>Stramenopiles</taxon>
        <taxon>Oomycota</taxon>
        <taxon>Peronosporomycetes</taxon>
        <taxon>Peronosporales</taxon>
        <taxon>Peronosporaceae</taxon>
        <taxon>Phytophthora</taxon>
    </lineage>
</organism>
<dbReference type="PROSITE" id="PS50234">
    <property type="entry name" value="VWFA"/>
    <property type="match status" value="1"/>
</dbReference>